<sequence>MTRHERTPLGMAGGVIEKKSLYNELSVGDDASASEIDKAYRRRARQAHPDAGGNAEAFHALAHAYAVLSDPDRRAAYDATGYEGEIDAETIAARAMDHIQQLVASVLESDIPFEQIDLVAAIRDTLANQKAEIAGAVVKLEQQAKRAEAMARRFRRGNGPDFIGAALDRRSAEAQQAAEKTRHEEAVFAKAITLLADYAFDHEPAVPGASASGRRTAQASK</sequence>
<evidence type="ECO:0000313" key="4">
    <source>
        <dbReference type="Proteomes" id="UP000184485"/>
    </source>
</evidence>
<dbReference type="SUPFAM" id="SSF46565">
    <property type="entry name" value="Chaperone J-domain"/>
    <property type="match status" value="1"/>
</dbReference>
<dbReference type="Proteomes" id="UP000184485">
    <property type="component" value="Unassembled WGS sequence"/>
</dbReference>
<dbReference type="InterPro" id="IPR052594">
    <property type="entry name" value="J_domain-containing_protein"/>
</dbReference>
<feature type="coiled-coil region" evidence="1">
    <location>
        <begin position="130"/>
        <end position="157"/>
    </location>
</feature>
<reference evidence="3 4" key="1">
    <citation type="submission" date="2016-11" db="EMBL/GenBank/DDBJ databases">
        <authorList>
            <person name="Jaros S."/>
            <person name="Januszkiewicz K."/>
            <person name="Wedrychowicz H."/>
        </authorList>
    </citation>
    <scope>NUCLEOTIDE SEQUENCE [LARGE SCALE GENOMIC DNA]</scope>
    <source>
        <strain evidence="3 4">DSM 19436</strain>
    </source>
</reference>
<name>A0A1M5EHM1_9HYPH</name>
<evidence type="ECO:0000259" key="2">
    <source>
        <dbReference type="PROSITE" id="PS50076"/>
    </source>
</evidence>
<dbReference type="InterPro" id="IPR001623">
    <property type="entry name" value="DnaJ_domain"/>
</dbReference>
<protein>
    <submittedName>
        <fullName evidence="3">DnaJ domain-containing protein</fullName>
    </submittedName>
</protein>
<dbReference type="EMBL" id="FQUP01000002">
    <property type="protein sequence ID" value="SHF78656.1"/>
    <property type="molecule type" value="Genomic_DNA"/>
</dbReference>
<proteinExistence type="predicted"/>
<evidence type="ECO:0000313" key="3">
    <source>
        <dbReference type="EMBL" id="SHF78656.1"/>
    </source>
</evidence>
<dbReference type="PROSITE" id="PS50076">
    <property type="entry name" value="DNAJ_2"/>
    <property type="match status" value="1"/>
</dbReference>
<dbReference type="CDD" id="cd06257">
    <property type="entry name" value="DnaJ"/>
    <property type="match status" value="1"/>
</dbReference>
<dbReference type="SMART" id="SM00271">
    <property type="entry name" value="DnaJ"/>
    <property type="match status" value="1"/>
</dbReference>
<feature type="domain" description="J" evidence="2">
    <location>
        <begin position="20"/>
        <end position="81"/>
    </location>
</feature>
<dbReference type="GO" id="GO:0031072">
    <property type="term" value="F:heat shock protein binding"/>
    <property type="evidence" value="ECO:0007669"/>
    <property type="project" value="TreeGrafter"/>
</dbReference>
<dbReference type="Pfam" id="PF00226">
    <property type="entry name" value="DnaJ"/>
    <property type="match status" value="1"/>
</dbReference>
<dbReference type="InterPro" id="IPR018253">
    <property type="entry name" value="DnaJ_domain_CS"/>
</dbReference>
<dbReference type="InterPro" id="IPR036869">
    <property type="entry name" value="J_dom_sf"/>
</dbReference>
<dbReference type="STRING" id="1122133.SAMN02745157_3002"/>
<dbReference type="AlphaFoldDB" id="A0A1M5EHM1"/>
<dbReference type="PRINTS" id="PR00625">
    <property type="entry name" value="JDOMAIN"/>
</dbReference>
<evidence type="ECO:0000256" key="1">
    <source>
        <dbReference type="SAM" id="Coils"/>
    </source>
</evidence>
<dbReference type="PROSITE" id="PS00636">
    <property type="entry name" value="DNAJ_1"/>
    <property type="match status" value="1"/>
</dbReference>
<dbReference type="GO" id="GO:0005737">
    <property type="term" value="C:cytoplasm"/>
    <property type="evidence" value="ECO:0007669"/>
    <property type="project" value="TreeGrafter"/>
</dbReference>
<accession>A0A1M5EHM1</accession>
<dbReference type="PANTHER" id="PTHR44144:SF1">
    <property type="entry name" value="DNAJ HOMOLOG SUBFAMILY C MEMBER 9"/>
    <property type="match status" value="1"/>
</dbReference>
<keyword evidence="4" id="KW-1185">Reference proteome</keyword>
<dbReference type="Gene3D" id="1.10.287.110">
    <property type="entry name" value="DnaJ domain"/>
    <property type="match status" value="1"/>
</dbReference>
<keyword evidence="1" id="KW-0175">Coiled coil</keyword>
<gene>
    <name evidence="3" type="ORF">SAMN02745157_3002</name>
</gene>
<dbReference type="PANTHER" id="PTHR44144">
    <property type="entry name" value="DNAJ HOMOLOG SUBFAMILY C MEMBER 9"/>
    <property type="match status" value="1"/>
</dbReference>
<organism evidence="3 4">
    <name type="scientific">Kaistia soli DSM 19436</name>
    <dbReference type="NCBI Taxonomy" id="1122133"/>
    <lineage>
        <taxon>Bacteria</taxon>
        <taxon>Pseudomonadati</taxon>
        <taxon>Pseudomonadota</taxon>
        <taxon>Alphaproteobacteria</taxon>
        <taxon>Hyphomicrobiales</taxon>
        <taxon>Kaistiaceae</taxon>
        <taxon>Kaistia</taxon>
    </lineage>
</organism>